<dbReference type="Pfam" id="PF13250">
    <property type="entry name" value="SNIPE"/>
    <property type="match status" value="1"/>
</dbReference>
<feature type="coiled-coil region" evidence="1">
    <location>
        <begin position="38"/>
        <end position="65"/>
    </location>
</feature>
<keyword evidence="1" id="KW-0175">Coiled coil</keyword>
<feature type="domain" description="SNIPE associated" evidence="2">
    <location>
        <begin position="197"/>
        <end position="301"/>
    </location>
</feature>
<sequence length="310" mass="36042">MLNIALFVLASVLLFALLWSLKGQTSLRNNILFLQENLDHSRSKLTDYETQVDELNYEITQLRVQNGSLNIALNKYRKYQDIWNIEQYIVNRTLQAENFVELTKLDASIMIDDLKAYIARVKDYLVQFQAQAIAEIEQQARESLQGYYEQARQQHRLQEVLSALEHKIQEKRFGLQFPASHLLKQLLEGYGETDAARHLRHVRESIQQAIETQQVANCNYVDDNRRRSTIEILSLAFNSKADLYLSQLSPDNLAEMLQALKNDYVLLNYTGQALSQAMIQESYLDLRLEELKFAAMLLQLRQNHPHPQIA</sequence>
<evidence type="ECO:0000259" key="2">
    <source>
        <dbReference type="Pfam" id="PF13250"/>
    </source>
</evidence>
<dbReference type="InterPro" id="IPR025280">
    <property type="entry name" value="SNIPE"/>
</dbReference>
<keyword evidence="4" id="KW-1185">Reference proteome</keyword>
<dbReference type="RefSeq" id="WP_064102517.1">
    <property type="nucleotide sequence ID" value="NZ_JACSPT010000032.1"/>
</dbReference>
<accession>A0ABR8W0T2</accession>
<evidence type="ECO:0000313" key="3">
    <source>
        <dbReference type="EMBL" id="MBD8010613.1"/>
    </source>
</evidence>
<gene>
    <name evidence="3" type="ORF">H9629_14930</name>
</gene>
<name>A0ABR8W0T2_9GAMM</name>
<protein>
    <submittedName>
        <fullName evidence="3">DUF4041 domain-containing protein</fullName>
    </submittedName>
</protein>
<proteinExistence type="predicted"/>
<comment type="caution">
    <text evidence="3">The sequence shown here is derived from an EMBL/GenBank/DDBJ whole genome shotgun (WGS) entry which is preliminary data.</text>
</comment>
<organism evidence="3 4">
    <name type="scientific">Acinetobacter pecorum</name>
    <dbReference type="NCBI Taxonomy" id="2762215"/>
    <lineage>
        <taxon>Bacteria</taxon>
        <taxon>Pseudomonadati</taxon>
        <taxon>Pseudomonadota</taxon>
        <taxon>Gammaproteobacteria</taxon>
        <taxon>Moraxellales</taxon>
        <taxon>Moraxellaceae</taxon>
        <taxon>Acinetobacter</taxon>
    </lineage>
</organism>
<dbReference type="Proteomes" id="UP000621930">
    <property type="component" value="Unassembled WGS sequence"/>
</dbReference>
<reference evidence="3 4" key="1">
    <citation type="submission" date="2020-08" db="EMBL/GenBank/DDBJ databases">
        <title>A Genomic Blueprint of the Chicken Gut Microbiome.</title>
        <authorList>
            <person name="Gilroy R."/>
            <person name="Ravi A."/>
            <person name="Getino M."/>
            <person name="Pursley I."/>
            <person name="Horton D.L."/>
            <person name="Alikhan N.-F."/>
            <person name="Baker D."/>
            <person name="Gharbi K."/>
            <person name="Hall N."/>
            <person name="Watson M."/>
            <person name="Adriaenssens E.M."/>
            <person name="Foster-Nyarko E."/>
            <person name="Jarju S."/>
            <person name="Secka A."/>
            <person name="Antonio M."/>
            <person name="Oren A."/>
            <person name="Chaudhuri R."/>
            <person name="La Ragione R.M."/>
            <person name="Hildebrand F."/>
            <person name="Pallen M.J."/>
        </authorList>
    </citation>
    <scope>NUCLEOTIDE SEQUENCE [LARGE SCALE GENOMIC DNA]</scope>
    <source>
        <strain evidence="3 4">Sa1BUA6</strain>
    </source>
</reference>
<evidence type="ECO:0000256" key="1">
    <source>
        <dbReference type="SAM" id="Coils"/>
    </source>
</evidence>
<dbReference type="EMBL" id="JACSPT010000032">
    <property type="protein sequence ID" value="MBD8010613.1"/>
    <property type="molecule type" value="Genomic_DNA"/>
</dbReference>
<evidence type="ECO:0000313" key="4">
    <source>
        <dbReference type="Proteomes" id="UP000621930"/>
    </source>
</evidence>